<name>A0A9D3ADS8_9ACTN</name>
<sequence length="228" mass="24883">MIEGKAREEVVSKVKSLLDRTVEKGCTEAEAIAAALAAQRFVVRYGITDAELSGHRKNEQIVEECADPVSRNWATKLALIAARSFRCRAYVRHLGKRRKMKTFVFVGYATDALAARTAFDFLYSVGTRLANEEARRCRHRCGGSRGVRTSFCLGFAAGVGDELERQSFALMVVTPSCVEETFEARTAGCGSFADRSALTDLAAYGKGRRAGSEAVRSRSIEGQHSLGS</sequence>
<proteinExistence type="predicted"/>
<reference evidence="3" key="2">
    <citation type="submission" date="2021-09" db="EMBL/GenBank/DDBJ databases">
        <authorList>
            <person name="Gilroy R."/>
        </authorList>
    </citation>
    <scope>NUCLEOTIDE SEQUENCE</scope>
    <source>
        <strain evidence="3">USAMLcec12-2067</strain>
    </source>
</reference>
<evidence type="ECO:0000259" key="1">
    <source>
        <dbReference type="Pfam" id="PF10979"/>
    </source>
</evidence>
<feature type="domain" description="DUF7168" evidence="2">
    <location>
        <begin position="66"/>
        <end position="167"/>
    </location>
</feature>
<protein>
    <submittedName>
        <fullName evidence="3">DUF2786 domain-containing protein</fullName>
    </submittedName>
</protein>
<dbReference type="InterPro" id="IPR055592">
    <property type="entry name" value="DUF7168"/>
</dbReference>
<reference evidence="3" key="1">
    <citation type="journal article" date="2021" name="PeerJ">
        <title>Extensive microbial diversity within the chicken gut microbiome revealed by metagenomics and culture.</title>
        <authorList>
            <person name="Gilroy R."/>
            <person name="Ravi A."/>
            <person name="Getino M."/>
            <person name="Pursley I."/>
            <person name="Horton D.L."/>
            <person name="Alikhan N.F."/>
            <person name="Baker D."/>
            <person name="Gharbi K."/>
            <person name="Hall N."/>
            <person name="Watson M."/>
            <person name="Adriaenssens E.M."/>
            <person name="Foster-Nyarko E."/>
            <person name="Jarju S."/>
            <person name="Secka A."/>
            <person name="Antonio M."/>
            <person name="Oren A."/>
            <person name="Chaudhuri R.R."/>
            <person name="La Ragione R."/>
            <person name="Hildebrand F."/>
            <person name="Pallen M.J."/>
        </authorList>
    </citation>
    <scope>NUCLEOTIDE SEQUENCE</scope>
    <source>
        <strain evidence="3">USAMLcec12-2067</strain>
    </source>
</reference>
<dbReference type="AlphaFoldDB" id="A0A9D3ADS8"/>
<evidence type="ECO:0000313" key="4">
    <source>
        <dbReference type="Proteomes" id="UP000789325"/>
    </source>
</evidence>
<dbReference type="Pfam" id="PF23771">
    <property type="entry name" value="DUF7168"/>
    <property type="match status" value="1"/>
</dbReference>
<organism evidence="3 4">
    <name type="scientific">Rubneribacter badeniensis</name>
    <dbReference type="NCBI Taxonomy" id="2070688"/>
    <lineage>
        <taxon>Bacteria</taxon>
        <taxon>Bacillati</taxon>
        <taxon>Actinomycetota</taxon>
        <taxon>Coriobacteriia</taxon>
        <taxon>Eggerthellales</taxon>
        <taxon>Eggerthellaceae</taxon>
        <taxon>Rubneribacter</taxon>
    </lineage>
</organism>
<evidence type="ECO:0000313" key="3">
    <source>
        <dbReference type="EMBL" id="HJH43651.1"/>
    </source>
</evidence>
<feature type="domain" description="DUF2786" evidence="1">
    <location>
        <begin position="10"/>
        <end position="48"/>
    </location>
</feature>
<evidence type="ECO:0000259" key="2">
    <source>
        <dbReference type="Pfam" id="PF23771"/>
    </source>
</evidence>
<dbReference type="Pfam" id="PF10979">
    <property type="entry name" value="DUF2786"/>
    <property type="match status" value="1"/>
</dbReference>
<dbReference type="Proteomes" id="UP000789325">
    <property type="component" value="Unassembled WGS sequence"/>
</dbReference>
<dbReference type="InterPro" id="IPR024498">
    <property type="entry name" value="DUF2786"/>
</dbReference>
<accession>A0A9D3ADS8</accession>
<comment type="caution">
    <text evidence="3">The sequence shown here is derived from an EMBL/GenBank/DDBJ whole genome shotgun (WGS) entry which is preliminary data.</text>
</comment>
<gene>
    <name evidence="3" type="ORF">K8V16_07620</name>
</gene>
<dbReference type="EMBL" id="DYZL01000163">
    <property type="protein sequence ID" value="HJH43651.1"/>
    <property type="molecule type" value="Genomic_DNA"/>
</dbReference>